<accession>A0A1Y2CYH4</accession>
<keyword evidence="4" id="KW-1133">Transmembrane helix</keyword>
<name>A0A1Y2CYH4_9FUNG</name>
<dbReference type="STRING" id="329046.A0A1Y2CYH4"/>
<comment type="caution">
    <text evidence="9">The sequence shown here is derived from an EMBL/GenBank/DDBJ whole genome shotgun (WGS) entry which is preliminary data.</text>
</comment>
<dbReference type="InterPro" id="IPR044202">
    <property type="entry name" value="LETM1/MDM38-like"/>
</dbReference>
<keyword evidence="5 7" id="KW-0496">Mitochondrion</keyword>
<protein>
    <recommendedName>
        <fullName evidence="8">Letm1 RBD domain-containing protein</fullName>
    </recommendedName>
</protein>
<dbReference type="GO" id="GO:0043022">
    <property type="term" value="F:ribosome binding"/>
    <property type="evidence" value="ECO:0007669"/>
    <property type="project" value="InterPro"/>
</dbReference>
<proteinExistence type="predicted"/>
<evidence type="ECO:0000256" key="4">
    <source>
        <dbReference type="ARBA" id="ARBA00022989"/>
    </source>
</evidence>
<evidence type="ECO:0000313" key="9">
    <source>
        <dbReference type="EMBL" id="ORY52083.1"/>
    </source>
</evidence>
<keyword evidence="10" id="KW-1185">Reference proteome</keyword>
<evidence type="ECO:0000256" key="2">
    <source>
        <dbReference type="ARBA" id="ARBA00022692"/>
    </source>
</evidence>
<reference evidence="9 10" key="1">
    <citation type="submission" date="2016-07" db="EMBL/GenBank/DDBJ databases">
        <title>Pervasive Adenine N6-methylation of Active Genes in Fungi.</title>
        <authorList>
            <consortium name="DOE Joint Genome Institute"/>
            <person name="Mondo S.J."/>
            <person name="Dannebaum R.O."/>
            <person name="Kuo R.C."/>
            <person name="Labutti K."/>
            <person name="Haridas S."/>
            <person name="Kuo A."/>
            <person name="Salamov A."/>
            <person name="Ahrendt S.R."/>
            <person name="Lipzen A."/>
            <person name="Sullivan W."/>
            <person name="Andreopoulos W.B."/>
            <person name="Clum A."/>
            <person name="Lindquist E."/>
            <person name="Daum C."/>
            <person name="Ramamoorthy G.K."/>
            <person name="Gryganskyi A."/>
            <person name="Culley D."/>
            <person name="Magnuson J.K."/>
            <person name="James T.Y."/>
            <person name="O'Malley M.A."/>
            <person name="Stajich J.E."/>
            <person name="Spatafora J.W."/>
            <person name="Visel A."/>
            <person name="Grigoriev I.V."/>
        </authorList>
    </citation>
    <scope>NUCLEOTIDE SEQUENCE [LARGE SCALE GENOMIC DNA]</scope>
    <source>
        <strain evidence="9 10">JEL800</strain>
    </source>
</reference>
<dbReference type="Pfam" id="PF07766">
    <property type="entry name" value="LETM1_RBD"/>
    <property type="match status" value="1"/>
</dbReference>
<feature type="non-terminal residue" evidence="9">
    <location>
        <position position="316"/>
    </location>
</feature>
<dbReference type="PROSITE" id="PS51758">
    <property type="entry name" value="LETM1_RBD"/>
    <property type="match status" value="1"/>
</dbReference>
<sequence length="316" mass="35327">MLGLRFVHRSIAPRTDGGVRVRVRFSTTKAADTSLAARATGFLTASAEMAKLYYNGAKQLYRNSKDAGALIKHKRQVEASGGKVEWSRSQFLMVQQTSIDMKKLPPFLILLLLVPETIPFILIFNPAMIPSTCVSLAQKQKLWAKLKERRETIANGWIEHLTNNDKSPLGWASQIPLEQFKDPKSVVHLAKHAPQYFEPNNMSRGVLKSINLGLGLSHRVVFASTLRKALEKHWETVHGDDLYLAGRMPGEKVGISSLSELELWEAAEMRGISTTGKSRASIESELKSWLATSMNEENVKIPSGLMYMSTFFRQTA</sequence>
<evidence type="ECO:0000256" key="5">
    <source>
        <dbReference type="ARBA" id="ARBA00023128"/>
    </source>
</evidence>
<evidence type="ECO:0000256" key="6">
    <source>
        <dbReference type="ARBA" id="ARBA00023136"/>
    </source>
</evidence>
<dbReference type="PANTHER" id="PTHR14009:SF1">
    <property type="entry name" value="MITOCHONDRIAL PROTON_CALCIUM EXCHANGER PROTEIN"/>
    <property type="match status" value="1"/>
</dbReference>
<evidence type="ECO:0000256" key="1">
    <source>
        <dbReference type="ARBA" id="ARBA00004434"/>
    </source>
</evidence>
<keyword evidence="2" id="KW-0812">Transmembrane</keyword>
<gene>
    <name evidence="9" type="ORF">BCR33DRAFT_762021</name>
</gene>
<dbReference type="OrthoDB" id="73691at2759"/>
<keyword evidence="3" id="KW-0999">Mitochondrion inner membrane</keyword>
<dbReference type="GO" id="GO:0005743">
    <property type="term" value="C:mitochondrial inner membrane"/>
    <property type="evidence" value="ECO:0007669"/>
    <property type="project" value="UniProtKB-SubCell"/>
</dbReference>
<feature type="domain" description="Letm1 RBD" evidence="8">
    <location>
        <begin position="100"/>
        <end position="316"/>
    </location>
</feature>
<organism evidence="9 10">
    <name type="scientific">Rhizoclosmatium globosum</name>
    <dbReference type="NCBI Taxonomy" id="329046"/>
    <lineage>
        <taxon>Eukaryota</taxon>
        <taxon>Fungi</taxon>
        <taxon>Fungi incertae sedis</taxon>
        <taxon>Chytridiomycota</taxon>
        <taxon>Chytridiomycota incertae sedis</taxon>
        <taxon>Chytridiomycetes</taxon>
        <taxon>Chytridiales</taxon>
        <taxon>Chytriomycetaceae</taxon>
        <taxon>Rhizoclosmatium</taxon>
    </lineage>
</organism>
<evidence type="ECO:0000313" key="10">
    <source>
        <dbReference type="Proteomes" id="UP000193642"/>
    </source>
</evidence>
<dbReference type="GO" id="GO:0030003">
    <property type="term" value="P:intracellular monoatomic cation homeostasis"/>
    <property type="evidence" value="ECO:0007669"/>
    <property type="project" value="TreeGrafter"/>
</dbReference>
<comment type="subcellular location">
    <subcellularLocation>
        <location evidence="1">Mitochondrion inner membrane</location>
        <topology evidence="1">Single-pass membrane protein</topology>
    </subcellularLocation>
</comment>
<keyword evidence="6" id="KW-0472">Membrane</keyword>
<dbReference type="InterPro" id="IPR033122">
    <property type="entry name" value="LETM1-like_RBD"/>
</dbReference>
<evidence type="ECO:0000256" key="3">
    <source>
        <dbReference type="ARBA" id="ARBA00022792"/>
    </source>
</evidence>
<evidence type="ECO:0000259" key="8">
    <source>
        <dbReference type="PROSITE" id="PS51758"/>
    </source>
</evidence>
<dbReference type="EMBL" id="MCGO01000004">
    <property type="protein sequence ID" value="ORY52083.1"/>
    <property type="molecule type" value="Genomic_DNA"/>
</dbReference>
<dbReference type="AlphaFoldDB" id="A0A1Y2CYH4"/>
<evidence type="ECO:0000256" key="7">
    <source>
        <dbReference type="PROSITE-ProRule" id="PRU01094"/>
    </source>
</evidence>
<dbReference type="Proteomes" id="UP000193642">
    <property type="component" value="Unassembled WGS sequence"/>
</dbReference>
<dbReference type="PANTHER" id="PTHR14009">
    <property type="entry name" value="LEUCINE ZIPPER-EF-HAND CONTAINING TRANSMEMBRANE PROTEIN"/>
    <property type="match status" value="1"/>
</dbReference>